<feature type="region of interest" description="Disordered" evidence="8">
    <location>
        <begin position="76"/>
        <end position="111"/>
    </location>
</feature>
<dbReference type="InterPro" id="IPR052202">
    <property type="entry name" value="Yeast_MetPath_Reg"/>
</dbReference>
<dbReference type="GO" id="GO:0006351">
    <property type="term" value="P:DNA-templated transcription"/>
    <property type="evidence" value="ECO:0007669"/>
    <property type="project" value="InterPro"/>
</dbReference>
<protein>
    <recommendedName>
        <fullName evidence="10">Xylanolytic transcriptional activator regulatory domain-containing protein</fullName>
    </recommendedName>
</protein>
<reference evidence="11" key="2">
    <citation type="submission" date="2020-02" db="EMBL/GenBank/DDBJ databases">
        <authorList>
            <person name="Gilchrist C.L.M."/>
            <person name="Chooi Y.-H."/>
        </authorList>
    </citation>
    <scope>NUCLEOTIDE SEQUENCE</scope>
    <source>
        <strain evidence="11">MST-FP2251</strain>
    </source>
</reference>
<keyword evidence="12" id="KW-1185">Reference proteome</keyword>
<dbReference type="InterPro" id="IPR036864">
    <property type="entry name" value="Zn2-C6_fun-type_DNA-bd_sf"/>
</dbReference>
<accession>A0AAD4CBF1</accession>
<evidence type="ECO:0000313" key="12">
    <source>
        <dbReference type="Proteomes" id="UP001194746"/>
    </source>
</evidence>
<dbReference type="SMART" id="SM00906">
    <property type="entry name" value="Fungal_trans"/>
    <property type="match status" value="1"/>
</dbReference>
<evidence type="ECO:0000256" key="5">
    <source>
        <dbReference type="ARBA" id="ARBA00023125"/>
    </source>
</evidence>
<dbReference type="GO" id="GO:0045944">
    <property type="term" value="P:positive regulation of transcription by RNA polymerase II"/>
    <property type="evidence" value="ECO:0007669"/>
    <property type="project" value="TreeGrafter"/>
</dbReference>
<feature type="region of interest" description="Disordered" evidence="8">
    <location>
        <begin position="166"/>
        <end position="191"/>
    </location>
</feature>
<evidence type="ECO:0000256" key="3">
    <source>
        <dbReference type="ARBA" id="ARBA00022833"/>
    </source>
</evidence>
<proteinExistence type="predicted"/>
<dbReference type="EMBL" id="VCAU01000168">
    <property type="protein sequence ID" value="KAF9883369.1"/>
    <property type="molecule type" value="Genomic_DNA"/>
</dbReference>
<keyword evidence="6" id="KW-0804">Transcription</keyword>
<feature type="transmembrane region" description="Helical" evidence="9">
    <location>
        <begin position="512"/>
        <end position="534"/>
    </location>
</feature>
<name>A0AAD4CBF1_ASPNN</name>
<dbReference type="SUPFAM" id="SSF57701">
    <property type="entry name" value="Zn2/Cys6 DNA-binding domain"/>
    <property type="match status" value="1"/>
</dbReference>
<keyword evidence="9" id="KW-0472">Membrane</keyword>
<sequence>MSDEGRVRKRVPKSCQRCYRRKQRCVGYPTCSNCELAKQPCARSEVVSSWHHAMSKGALARRIEFLEKQLSAAAAAAASASHKPPPYTPPSHHASPSSRGGADNGPGDEGVLNLSVEEEEEEEDIHNQQGERSAFMGPSSGLAVVENLSHVLHDVFRTRSIPVHGSYYHQPPDQRVAGDDERCTTRAPPPDEADGLKLLRAYFGNTHTRLTFLDRAAILRFHAGRNSIVGPTMQDRLGRFKLFAVYGIGATILRMTEPYSGTSPKSFLAEACRWKPPFAEMHPLDRVEALMLLVVFHLRTSSTVRVWHMLGQAMRICTGYGLHCKSQYRGLRPCEAERRLRLFWSVYLLERCFCWAAGRPFSIAEAEIDAELPADVAEDGPANDPVDHLLYNPMSPDEPFQGHGLRRFIVCIKLQRLVSSFKNRVYRVGHDASTLVPEIAPFMSALEAYKDGLPVLSASDGEFVQMHWNNCVRVLLQPFVSVLSPSDPWIQACMSASGRMCQSFRKLRQRGFGYSFLLTNSMFVAGMTMCLCLLRSPHLWTTTTSNDLRACSSAMSVMAEHNASLKKYRDTLEVTIDRTMEFVNQSVVLPPTMFVPEDVSKSRQIYRDPPSGYGQQDASIDWVNLDVSGLLDMGCWQSTAREPATLESLGDIFLEDMWSSDYV</sequence>
<evidence type="ECO:0000256" key="8">
    <source>
        <dbReference type="SAM" id="MobiDB-lite"/>
    </source>
</evidence>
<comment type="caution">
    <text evidence="11">The sequence shown here is derived from an EMBL/GenBank/DDBJ whole genome shotgun (WGS) entry which is preliminary data.</text>
</comment>
<evidence type="ECO:0000256" key="7">
    <source>
        <dbReference type="ARBA" id="ARBA00023242"/>
    </source>
</evidence>
<keyword evidence="5" id="KW-0238">DNA-binding</keyword>
<dbReference type="PANTHER" id="PTHR47782:SF12">
    <property type="entry name" value="ZN(II)2CYS6 TRANSCRIPTION FACTOR (EUROFUNG)"/>
    <property type="match status" value="1"/>
</dbReference>
<keyword evidence="7" id="KW-0539">Nucleus</keyword>
<evidence type="ECO:0000259" key="10">
    <source>
        <dbReference type="SMART" id="SM00906"/>
    </source>
</evidence>
<evidence type="ECO:0000313" key="11">
    <source>
        <dbReference type="EMBL" id="KAF9883369.1"/>
    </source>
</evidence>
<dbReference type="InterPro" id="IPR001138">
    <property type="entry name" value="Zn2Cys6_DnaBD"/>
</dbReference>
<dbReference type="PANTHER" id="PTHR47782">
    <property type="entry name" value="ZN(II)2CYS6 TRANSCRIPTION FACTOR (EUROFUNG)-RELATED"/>
    <property type="match status" value="1"/>
</dbReference>
<dbReference type="InterPro" id="IPR007219">
    <property type="entry name" value="XnlR_reg_dom"/>
</dbReference>
<keyword evidence="9" id="KW-1133">Transmembrane helix</keyword>
<dbReference type="AlphaFoldDB" id="A0AAD4CBF1"/>
<dbReference type="GO" id="GO:0008270">
    <property type="term" value="F:zinc ion binding"/>
    <property type="evidence" value="ECO:0007669"/>
    <property type="project" value="InterPro"/>
</dbReference>
<reference evidence="11" key="1">
    <citation type="journal article" date="2019" name="Beilstein J. Org. Chem.">
        <title>Nanangenines: drimane sesquiterpenoids as the dominant metabolite cohort of a novel Australian fungus, Aspergillus nanangensis.</title>
        <authorList>
            <person name="Lacey H.J."/>
            <person name="Gilchrist C.L.M."/>
            <person name="Crombie A."/>
            <person name="Kalaitzis J.A."/>
            <person name="Vuong D."/>
            <person name="Rutledge P.J."/>
            <person name="Turner P."/>
            <person name="Pitt J.I."/>
            <person name="Lacey E."/>
            <person name="Chooi Y.H."/>
            <person name="Piggott A.M."/>
        </authorList>
    </citation>
    <scope>NUCLEOTIDE SEQUENCE</scope>
    <source>
        <strain evidence="11">MST-FP2251</strain>
    </source>
</reference>
<gene>
    <name evidence="11" type="ORF">FE257_003536</name>
</gene>
<evidence type="ECO:0000256" key="4">
    <source>
        <dbReference type="ARBA" id="ARBA00023015"/>
    </source>
</evidence>
<organism evidence="11 12">
    <name type="scientific">Aspergillus nanangensis</name>
    <dbReference type="NCBI Taxonomy" id="2582783"/>
    <lineage>
        <taxon>Eukaryota</taxon>
        <taxon>Fungi</taxon>
        <taxon>Dikarya</taxon>
        <taxon>Ascomycota</taxon>
        <taxon>Pezizomycotina</taxon>
        <taxon>Eurotiomycetes</taxon>
        <taxon>Eurotiomycetidae</taxon>
        <taxon>Eurotiales</taxon>
        <taxon>Aspergillaceae</taxon>
        <taxon>Aspergillus</taxon>
        <taxon>Aspergillus subgen. Circumdati</taxon>
    </lineage>
</organism>
<dbReference type="GO" id="GO:0005634">
    <property type="term" value="C:nucleus"/>
    <property type="evidence" value="ECO:0007669"/>
    <property type="project" value="UniProtKB-SubCell"/>
</dbReference>
<dbReference type="CDD" id="cd00067">
    <property type="entry name" value="GAL4"/>
    <property type="match status" value="1"/>
</dbReference>
<dbReference type="GO" id="GO:0000981">
    <property type="term" value="F:DNA-binding transcription factor activity, RNA polymerase II-specific"/>
    <property type="evidence" value="ECO:0007669"/>
    <property type="project" value="InterPro"/>
</dbReference>
<evidence type="ECO:0000256" key="9">
    <source>
        <dbReference type="SAM" id="Phobius"/>
    </source>
</evidence>
<dbReference type="GO" id="GO:0043565">
    <property type="term" value="F:sequence-specific DNA binding"/>
    <property type="evidence" value="ECO:0007669"/>
    <property type="project" value="TreeGrafter"/>
</dbReference>
<keyword evidence="9" id="KW-0812">Transmembrane</keyword>
<comment type="subcellular location">
    <subcellularLocation>
        <location evidence="1">Nucleus</location>
    </subcellularLocation>
</comment>
<feature type="domain" description="Xylanolytic transcriptional activator regulatory" evidence="10">
    <location>
        <begin position="306"/>
        <end position="379"/>
    </location>
</feature>
<evidence type="ECO:0000256" key="2">
    <source>
        <dbReference type="ARBA" id="ARBA00022723"/>
    </source>
</evidence>
<dbReference type="CDD" id="cd12148">
    <property type="entry name" value="fungal_TF_MHR"/>
    <property type="match status" value="1"/>
</dbReference>
<dbReference type="Proteomes" id="UP001194746">
    <property type="component" value="Unassembled WGS sequence"/>
</dbReference>
<keyword evidence="3" id="KW-0862">Zinc</keyword>
<dbReference type="Gene3D" id="4.10.240.10">
    <property type="entry name" value="Zn(2)-C6 fungal-type DNA-binding domain"/>
    <property type="match status" value="1"/>
</dbReference>
<dbReference type="Pfam" id="PF04082">
    <property type="entry name" value="Fungal_trans"/>
    <property type="match status" value="1"/>
</dbReference>
<evidence type="ECO:0000256" key="1">
    <source>
        <dbReference type="ARBA" id="ARBA00004123"/>
    </source>
</evidence>
<evidence type="ECO:0000256" key="6">
    <source>
        <dbReference type="ARBA" id="ARBA00023163"/>
    </source>
</evidence>
<keyword evidence="2" id="KW-0479">Metal-binding</keyword>
<keyword evidence="4" id="KW-0805">Transcription regulation</keyword>